<feature type="transmembrane region" description="Helical" evidence="1">
    <location>
        <begin position="276"/>
        <end position="302"/>
    </location>
</feature>
<feature type="transmembrane region" description="Helical" evidence="1">
    <location>
        <begin position="109"/>
        <end position="131"/>
    </location>
</feature>
<feature type="transmembrane region" description="Helical" evidence="1">
    <location>
        <begin position="448"/>
        <end position="467"/>
    </location>
</feature>
<feature type="transmembrane region" description="Helical" evidence="1">
    <location>
        <begin position="86"/>
        <end position="103"/>
    </location>
</feature>
<reference evidence="2 3" key="1">
    <citation type="journal article" date="1991" name="Int. J. Syst. Bacteriol.">
        <title>Description of the erythromycin-producing bacterium Arthrobacter sp. strain NRRL B-3381 as Aeromicrobium erythreum gen. nov., sp. nov.</title>
        <authorList>
            <person name="Miller E.S."/>
            <person name="Woese C.R."/>
            <person name="Brenner S."/>
        </authorList>
    </citation>
    <scope>NUCLEOTIDE SEQUENCE [LARGE SCALE GENOMIC DNA]</scope>
    <source>
        <strain evidence="2 3">AR18</strain>
    </source>
</reference>
<feature type="transmembrane region" description="Helical" evidence="1">
    <location>
        <begin position="195"/>
        <end position="223"/>
    </location>
</feature>
<keyword evidence="1" id="KW-0472">Membrane</keyword>
<dbReference type="STRING" id="2041.AERYTH_11740"/>
<dbReference type="PATRIC" id="fig|2041.4.peg.2451"/>
<dbReference type="Proteomes" id="UP000067689">
    <property type="component" value="Chromosome"/>
</dbReference>
<feature type="transmembrane region" description="Helical" evidence="1">
    <location>
        <begin position="384"/>
        <end position="404"/>
    </location>
</feature>
<evidence type="ECO:0000256" key="1">
    <source>
        <dbReference type="SAM" id="Phobius"/>
    </source>
</evidence>
<keyword evidence="1" id="KW-1133">Transmembrane helix</keyword>
<dbReference type="KEGG" id="aer:AERYTH_11740"/>
<protein>
    <recommendedName>
        <fullName evidence="4">Glycosyltransferase RgtA/B/C/D-like domain-containing protein</fullName>
    </recommendedName>
</protein>
<dbReference type="EMBL" id="CP011502">
    <property type="protein sequence ID" value="ALX05325.1"/>
    <property type="molecule type" value="Genomic_DNA"/>
</dbReference>
<feature type="transmembrane region" description="Helical" evidence="1">
    <location>
        <begin position="360"/>
        <end position="377"/>
    </location>
</feature>
<keyword evidence="1" id="KW-0812">Transmembrane</keyword>
<feature type="transmembrane region" description="Helical" evidence="1">
    <location>
        <begin position="161"/>
        <end position="183"/>
    </location>
</feature>
<evidence type="ECO:0000313" key="2">
    <source>
        <dbReference type="EMBL" id="ALX05325.1"/>
    </source>
</evidence>
<accession>A0A0U4CX94</accession>
<dbReference type="RefSeq" id="WP_067858853.1">
    <property type="nucleotide sequence ID" value="NZ_CP011502.1"/>
</dbReference>
<dbReference type="AlphaFoldDB" id="A0A0U4CX94"/>
<evidence type="ECO:0008006" key="4">
    <source>
        <dbReference type="Google" id="ProtNLM"/>
    </source>
</evidence>
<feature type="transmembrane region" description="Helical" evidence="1">
    <location>
        <begin position="230"/>
        <end position="252"/>
    </location>
</feature>
<gene>
    <name evidence="2" type="ORF">AERYTH_11740</name>
</gene>
<dbReference type="OrthoDB" id="4824750at2"/>
<feature type="transmembrane region" description="Helical" evidence="1">
    <location>
        <begin position="32"/>
        <end position="53"/>
    </location>
</feature>
<evidence type="ECO:0000313" key="3">
    <source>
        <dbReference type="Proteomes" id="UP000067689"/>
    </source>
</evidence>
<keyword evidence="3" id="KW-1185">Reference proteome</keyword>
<organism evidence="2 3">
    <name type="scientific">Aeromicrobium erythreum</name>
    <dbReference type="NCBI Taxonomy" id="2041"/>
    <lineage>
        <taxon>Bacteria</taxon>
        <taxon>Bacillati</taxon>
        <taxon>Actinomycetota</taxon>
        <taxon>Actinomycetes</taxon>
        <taxon>Propionibacteriales</taxon>
        <taxon>Nocardioidaceae</taxon>
        <taxon>Aeromicrobium</taxon>
    </lineage>
</organism>
<feature type="transmembrane region" description="Helical" evidence="1">
    <location>
        <begin position="322"/>
        <end position="340"/>
    </location>
</feature>
<name>A0A0U4CX94_9ACTN</name>
<proteinExistence type="predicted"/>
<sequence length="608" mass="65786">MRETTPQQQSGRGSVDRELIDPAGATPAHARFWWVVSVGLLVGLVLLNLYVALSAAAPRTPYDEIGVLQASRLLSGEGTVTKTLSLGYYPGAGLFLAPIWWFTQDGATVYAAAIHVNILVGLLTVVPLTFLGRRLGLTTPQAVAAASVVMLLPARTAVSDYVLAEQSLALFAAWAMVAAYRLWDRPTVPNVGWFVLATLLAYFTHARALVLVLVAGIWLLLLVRRRWQTALVGLVLLGVGQRLVAWLAGLVVSEVTVDGFGQGTSLLGKLTSLGGIFARVTLVQTWAQLCATLGLVVIGGLVLTRHTWSDLRLRRAVGPDGFVWGLGVAAALLSFVAWSSTTSHVYPDGPRFDSWTYTRYIDPFVTGVVLVGLAAVIRRLDRRTAAVGLGLSLVVVAGTVAWAIRIVPTWGSNYGPANNAGIYPLLRFRDLEPFRLPLFPTFTNDNQIWAWGSLLVVVSLVVILLLASRPRVLFVVLAVGAVALSWYGNPYQTRDAPYRIEQALEKIDTVDGGDTPVSMLIDCPVSSQRNVATNWVGFWFADRDVDLVDATDELTGDEPAVVACNGWTNPTDAPRIAGSDNYGYSLYVLDPTVAERLRERGVELTSQP</sequence>
<feature type="transmembrane region" description="Helical" evidence="1">
    <location>
        <begin position="472"/>
        <end position="488"/>
    </location>
</feature>